<evidence type="ECO:0000256" key="3">
    <source>
        <dbReference type="ARBA" id="ARBA00022461"/>
    </source>
</evidence>
<evidence type="ECO:0000256" key="6">
    <source>
        <dbReference type="ARBA" id="ARBA00023053"/>
    </source>
</evidence>
<evidence type="ECO:0000313" key="13">
    <source>
        <dbReference type="Proteomes" id="UP001208570"/>
    </source>
</evidence>
<proteinExistence type="inferred from homology"/>
<dbReference type="GO" id="GO:0005272">
    <property type="term" value="F:sodium channel activity"/>
    <property type="evidence" value="ECO:0007669"/>
    <property type="project" value="UniProtKB-KW"/>
</dbReference>
<keyword evidence="10 11" id="KW-0407">Ion channel</keyword>
<dbReference type="InterPro" id="IPR001873">
    <property type="entry name" value="ENaC"/>
</dbReference>
<name>A0AAD9J8W2_9ANNE</name>
<gene>
    <name evidence="12" type="ORF">LSH36_488g04052</name>
</gene>
<dbReference type="GO" id="GO:0016020">
    <property type="term" value="C:membrane"/>
    <property type="evidence" value="ECO:0007669"/>
    <property type="project" value="UniProtKB-SubCell"/>
</dbReference>
<dbReference type="SUPFAM" id="SSF56436">
    <property type="entry name" value="C-type lectin-like"/>
    <property type="match status" value="1"/>
</dbReference>
<evidence type="ECO:0000256" key="8">
    <source>
        <dbReference type="ARBA" id="ARBA00023136"/>
    </source>
</evidence>
<keyword evidence="7 11" id="KW-0406">Ion transport</keyword>
<keyword evidence="8" id="KW-0472">Membrane</keyword>
<keyword evidence="13" id="KW-1185">Reference proteome</keyword>
<dbReference type="EMBL" id="JAODUP010000488">
    <property type="protein sequence ID" value="KAK2148636.1"/>
    <property type="molecule type" value="Genomic_DNA"/>
</dbReference>
<keyword evidence="5" id="KW-1133">Transmembrane helix</keyword>
<reference evidence="12" key="1">
    <citation type="journal article" date="2023" name="Mol. Biol. Evol.">
        <title>Third-Generation Sequencing Reveals the Adaptive Role of the Epigenome in Three Deep-Sea Polychaetes.</title>
        <authorList>
            <person name="Perez M."/>
            <person name="Aroh O."/>
            <person name="Sun Y."/>
            <person name="Lan Y."/>
            <person name="Juniper S.K."/>
            <person name="Young C.R."/>
            <person name="Angers B."/>
            <person name="Qian P.Y."/>
        </authorList>
    </citation>
    <scope>NUCLEOTIDE SEQUENCE</scope>
    <source>
        <strain evidence="12">P08H-3</strain>
    </source>
</reference>
<evidence type="ECO:0000256" key="1">
    <source>
        <dbReference type="ARBA" id="ARBA00004141"/>
    </source>
</evidence>
<evidence type="ECO:0000256" key="4">
    <source>
        <dbReference type="ARBA" id="ARBA00022692"/>
    </source>
</evidence>
<keyword evidence="6" id="KW-0915">Sodium</keyword>
<dbReference type="Proteomes" id="UP001208570">
    <property type="component" value="Unassembled WGS sequence"/>
</dbReference>
<dbReference type="AlphaFoldDB" id="A0AAD9J8W2"/>
<dbReference type="InterPro" id="IPR016186">
    <property type="entry name" value="C-type_lectin-like/link_sf"/>
</dbReference>
<comment type="caution">
    <text evidence="12">The sequence shown here is derived from an EMBL/GenBank/DDBJ whole genome shotgun (WGS) entry which is preliminary data.</text>
</comment>
<protein>
    <submittedName>
        <fullName evidence="12">Uncharacterized protein</fullName>
    </submittedName>
</protein>
<dbReference type="Pfam" id="PF00858">
    <property type="entry name" value="ASC"/>
    <property type="match status" value="1"/>
</dbReference>
<evidence type="ECO:0000256" key="2">
    <source>
        <dbReference type="ARBA" id="ARBA00022448"/>
    </source>
</evidence>
<keyword evidence="3 11" id="KW-0894">Sodium channel</keyword>
<organism evidence="12 13">
    <name type="scientific">Paralvinella palmiformis</name>
    <dbReference type="NCBI Taxonomy" id="53620"/>
    <lineage>
        <taxon>Eukaryota</taxon>
        <taxon>Metazoa</taxon>
        <taxon>Spiralia</taxon>
        <taxon>Lophotrochozoa</taxon>
        <taxon>Annelida</taxon>
        <taxon>Polychaeta</taxon>
        <taxon>Sedentaria</taxon>
        <taxon>Canalipalpata</taxon>
        <taxon>Terebellida</taxon>
        <taxon>Terebelliformia</taxon>
        <taxon>Alvinellidae</taxon>
        <taxon>Paralvinella</taxon>
    </lineage>
</organism>
<sequence>MAIDMSRAFDTIRRKHILDVLLQADCNDDELRLVRALLAGTKLRVRMKNEPSDSFDTSLGSPPGRQPLARPFHLYLVAELSSVCESSNRSNPPVSSLCLPLEMVYAYDVDFLDEKKKPLDHLQSVAAEKVKVHNLFKNETKTKFSHIYLAETTEIDSHGKALHGNESWRKNKTLSSLLCSTIDITARCIQGNFSLLISNFISNESNIDYKITDARQLEFPSVTICNANPIKKSALEDLAANNVQLQNLLALGVSGDTRKRRRRKRSLPLASWFSYGNMNKEYFIANVKVTYTEADKRCKGKDATLAKIVNEDMALAIREVYENTYWI</sequence>
<comment type="subcellular location">
    <subcellularLocation>
        <location evidence="1">Membrane</location>
        <topology evidence="1">Multi-pass membrane protein</topology>
    </subcellularLocation>
</comment>
<evidence type="ECO:0000256" key="7">
    <source>
        <dbReference type="ARBA" id="ARBA00023065"/>
    </source>
</evidence>
<dbReference type="Gene3D" id="3.10.100.10">
    <property type="entry name" value="Mannose-Binding Protein A, subunit A"/>
    <property type="match status" value="1"/>
</dbReference>
<evidence type="ECO:0000313" key="12">
    <source>
        <dbReference type="EMBL" id="KAK2148636.1"/>
    </source>
</evidence>
<keyword evidence="4 11" id="KW-0812">Transmembrane</keyword>
<evidence type="ECO:0000256" key="5">
    <source>
        <dbReference type="ARBA" id="ARBA00022989"/>
    </source>
</evidence>
<evidence type="ECO:0000256" key="10">
    <source>
        <dbReference type="ARBA" id="ARBA00023303"/>
    </source>
</evidence>
<comment type="similarity">
    <text evidence="11">Belongs to the amiloride-sensitive sodium channel (TC 1.A.6) family.</text>
</comment>
<evidence type="ECO:0000256" key="11">
    <source>
        <dbReference type="RuleBase" id="RU000679"/>
    </source>
</evidence>
<accession>A0AAD9J8W2</accession>
<keyword evidence="2 11" id="KW-0813">Transport</keyword>
<dbReference type="InterPro" id="IPR016187">
    <property type="entry name" value="CTDL_fold"/>
</dbReference>
<keyword evidence="9 11" id="KW-0739">Sodium transport</keyword>
<evidence type="ECO:0000256" key="9">
    <source>
        <dbReference type="ARBA" id="ARBA00023201"/>
    </source>
</evidence>